<dbReference type="Proteomes" id="UP000006085">
    <property type="component" value="Unassembled WGS sequence"/>
</dbReference>
<reference evidence="1 2" key="1">
    <citation type="submission" date="2012-07" db="EMBL/GenBank/DDBJ databases">
        <title>The Genome Sequence of Bergeyella zoohelcum ATCC 43767.</title>
        <authorList>
            <consortium name="The Broad Institute Genome Sequencing Platform"/>
            <person name="Earl A."/>
            <person name="Ward D."/>
            <person name="Feldgarden M."/>
            <person name="Gevers D."/>
            <person name="Huys G."/>
            <person name="Walker B."/>
            <person name="Young S.K."/>
            <person name="Zeng Q."/>
            <person name="Gargeya S."/>
            <person name="Fitzgerald M."/>
            <person name="Haas B."/>
            <person name="Abouelleil A."/>
            <person name="Alvarado L."/>
            <person name="Arachchi H.M."/>
            <person name="Berlin A.M."/>
            <person name="Chapman S.B."/>
            <person name="Goldberg J."/>
            <person name="Griggs A."/>
            <person name="Gujja S."/>
            <person name="Hansen M."/>
            <person name="Howarth C."/>
            <person name="Imamovic A."/>
            <person name="Larimer J."/>
            <person name="McCowen C."/>
            <person name="Montmayeur A."/>
            <person name="Murphy C."/>
            <person name="Neiman D."/>
            <person name="Pearson M."/>
            <person name="Priest M."/>
            <person name="Roberts A."/>
            <person name="Saif S."/>
            <person name="Shea T."/>
            <person name="Sisk P."/>
            <person name="Sykes S."/>
            <person name="Wortman J."/>
            <person name="Nusbaum C."/>
            <person name="Birren B."/>
        </authorList>
    </citation>
    <scope>NUCLEOTIDE SEQUENCE [LARGE SCALE GENOMIC DNA]</scope>
    <source>
        <strain evidence="1 2">ATCC 43767</strain>
    </source>
</reference>
<dbReference type="STRING" id="883096.HMPREF9699_01942"/>
<name>K1MEC9_9FLAO</name>
<proteinExistence type="predicted"/>
<comment type="caution">
    <text evidence="1">The sequence shown here is derived from an EMBL/GenBank/DDBJ whole genome shotgun (WGS) entry which is preliminary data.</text>
</comment>
<dbReference type="EMBL" id="AGYA01000033">
    <property type="protein sequence ID" value="EKB54399.1"/>
    <property type="molecule type" value="Genomic_DNA"/>
</dbReference>
<dbReference type="AlphaFoldDB" id="K1MEC9"/>
<sequence length="65" mass="7915">MKHLLIPHNIRKYLSYLPYVQLLEIKPMPFHCFMQIYDYRMKNKEISLYTSISKILLQISPTEKL</sequence>
<keyword evidence="2" id="KW-1185">Reference proteome</keyword>
<dbReference type="HOGENOM" id="CLU_2840980_0_0_10"/>
<organism evidence="1 2">
    <name type="scientific">Bergeyella zoohelcum ATCC 43767</name>
    <dbReference type="NCBI Taxonomy" id="883096"/>
    <lineage>
        <taxon>Bacteria</taxon>
        <taxon>Pseudomonadati</taxon>
        <taxon>Bacteroidota</taxon>
        <taxon>Flavobacteriia</taxon>
        <taxon>Flavobacteriales</taxon>
        <taxon>Weeksellaceae</taxon>
        <taxon>Bergeyella</taxon>
    </lineage>
</organism>
<evidence type="ECO:0000313" key="2">
    <source>
        <dbReference type="Proteomes" id="UP000006085"/>
    </source>
</evidence>
<evidence type="ECO:0000313" key="1">
    <source>
        <dbReference type="EMBL" id="EKB54399.1"/>
    </source>
</evidence>
<gene>
    <name evidence="1" type="ORF">HMPREF9699_01942</name>
</gene>
<accession>K1MEC9</accession>
<protein>
    <submittedName>
        <fullName evidence="1">Uncharacterized protein</fullName>
    </submittedName>
</protein>